<protein>
    <submittedName>
        <fullName evidence="2">Uncharacterized protein</fullName>
    </submittedName>
</protein>
<evidence type="ECO:0000256" key="1">
    <source>
        <dbReference type="SAM" id="MobiDB-lite"/>
    </source>
</evidence>
<reference evidence="2" key="1">
    <citation type="submission" date="2021-01" db="EMBL/GenBank/DDBJ databases">
        <authorList>
            <consortium name="Aspergillus chevalieri M1 genome sequencing consortium"/>
            <person name="Kazuki M."/>
            <person name="Futagami T."/>
        </authorList>
    </citation>
    <scope>NUCLEOTIDE SEQUENCE</scope>
    <source>
        <strain evidence="2">M1</strain>
    </source>
</reference>
<evidence type="ECO:0000313" key="3">
    <source>
        <dbReference type="Proteomes" id="UP000637239"/>
    </source>
</evidence>
<feature type="compositionally biased region" description="Polar residues" evidence="1">
    <location>
        <begin position="52"/>
        <end position="64"/>
    </location>
</feature>
<gene>
    <name evidence="2" type="ORF">ACHE_51280A</name>
</gene>
<dbReference type="EMBL" id="AP024420">
    <property type="protein sequence ID" value="BCR90082.1"/>
    <property type="molecule type" value="Genomic_DNA"/>
</dbReference>
<proteinExistence type="predicted"/>
<organism evidence="2 3">
    <name type="scientific">Aspergillus chevalieri</name>
    <name type="common">Eurotium chevalieri</name>
    <dbReference type="NCBI Taxonomy" id="182096"/>
    <lineage>
        <taxon>Eukaryota</taxon>
        <taxon>Fungi</taxon>
        <taxon>Dikarya</taxon>
        <taxon>Ascomycota</taxon>
        <taxon>Pezizomycotina</taxon>
        <taxon>Eurotiomycetes</taxon>
        <taxon>Eurotiomycetidae</taxon>
        <taxon>Eurotiales</taxon>
        <taxon>Aspergillaceae</taxon>
        <taxon>Aspergillus</taxon>
        <taxon>Aspergillus subgen. Aspergillus</taxon>
    </lineage>
</organism>
<reference evidence="2" key="2">
    <citation type="submission" date="2021-02" db="EMBL/GenBank/DDBJ databases">
        <title>Aspergillus chevalieri M1 genome sequence.</title>
        <authorList>
            <person name="Kadooka C."/>
            <person name="Mori K."/>
            <person name="Futagami T."/>
        </authorList>
    </citation>
    <scope>NUCLEOTIDE SEQUENCE</scope>
    <source>
        <strain evidence="2">M1</strain>
    </source>
</reference>
<evidence type="ECO:0000313" key="2">
    <source>
        <dbReference type="EMBL" id="BCR90082.1"/>
    </source>
</evidence>
<dbReference type="AlphaFoldDB" id="A0A7R7VST7"/>
<accession>A0A7R7VST7</accession>
<dbReference type="KEGG" id="ache:ACHE_51280A"/>
<keyword evidence="3" id="KW-1185">Reference proteome</keyword>
<sequence>MPYKLTPDGLMTHIDKTSAIRAARNPGPAFLDAILADYRKKAANLADKPHSEQTASGQLSPDAA</sequence>
<feature type="region of interest" description="Disordered" evidence="1">
    <location>
        <begin position="44"/>
        <end position="64"/>
    </location>
</feature>
<dbReference type="Proteomes" id="UP000637239">
    <property type="component" value="Chromosome 5"/>
</dbReference>
<dbReference type="RefSeq" id="XP_043138604.1">
    <property type="nucleotide sequence ID" value="XM_043281091.1"/>
</dbReference>
<name>A0A7R7VST7_ASPCH</name>
<dbReference type="GeneID" id="66984440"/>